<organism evidence="1 2">
    <name type="scientific">Streptomyces rhizosphaericus</name>
    <dbReference type="NCBI Taxonomy" id="114699"/>
    <lineage>
        <taxon>Bacteria</taxon>
        <taxon>Bacillati</taxon>
        <taxon>Actinomycetota</taxon>
        <taxon>Actinomycetes</taxon>
        <taxon>Kitasatosporales</taxon>
        <taxon>Streptomycetaceae</taxon>
        <taxon>Streptomyces</taxon>
        <taxon>Streptomyces violaceusniger group</taxon>
    </lineage>
</organism>
<name>A0ABN1S897_9ACTN</name>
<evidence type="ECO:0000313" key="2">
    <source>
        <dbReference type="Proteomes" id="UP001500033"/>
    </source>
</evidence>
<dbReference type="Proteomes" id="UP001500033">
    <property type="component" value="Unassembled WGS sequence"/>
</dbReference>
<protein>
    <submittedName>
        <fullName evidence="1">Uncharacterized protein</fullName>
    </submittedName>
</protein>
<gene>
    <name evidence="1" type="ORF">GCM10009576_031010</name>
</gene>
<reference evidence="1 2" key="1">
    <citation type="journal article" date="2019" name="Int. J. Syst. Evol. Microbiol.">
        <title>The Global Catalogue of Microorganisms (GCM) 10K type strain sequencing project: providing services to taxonomists for standard genome sequencing and annotation.</title>
        <authorList>
            <consortium name="The Broad Institute Genomics Platform"/>
            <consortium name="The Broad Institute Genome Sequencing Center for Infectious Disease"/>
            <person name="Wu L."/>
            <person name="Ma J."/>
        </authorList>
    </citation>
    <scope>NUCLEOTIDE SEQUENCE [LARGE SCALE GENOMIC DNA]</scope>
    <source>
        <strain evidence="1 2">JCM 11445</strain>
    </source>
</reference>
<keyword evidence="2" id="KW-1185">Reference proteome</keyword>
<dbReference type="EMBL" id="BAAAIE010000016">
    <property type="protein sequence ID" value="GAA0977990.1"/>
    <property type="molecule type" value="Genomic_DNA"/>
</dbReference>
<accession>A0ABN1S897</accession>
<evidence type="ECO:0000313" key="1">
    <source>
        <dbReference type="EMBL" id="GAA0977990.1"/>
    </source>
</evidence>
<sequence>MRDRPDSSVERLGLIADFRSFVGAAVPDDYWGNAPNDFSPIPIPWTVHIAPTPADQDGGRDVHIALPRTHVRALKEPSWVGRFHRYADSGQAFPLTFAAAG</sequence>
<proteinExistence type="predicted"/>
<comment type="caution">
    <text evidence="1">The sequence shown here is derived from an EMBL/GenBank/DDBJ whole genome shotgun (WGS) entry which is preliminary data.</text>
</comment>